<dbReference type="Pfam" id="PF00271">
    <property type="entry name" value="Helicase_C"/>
    <property type="match status" value="1"/>
</dbReference>
<dbReference type="SMART" id="SM00490">
    <property type="entry name" value="HELICc"/>
    <property type="match status" value="1"/>
</dbReference>
<dbReference type="CDD" id="cd18801">
    <property type="entry name" value="SF2_C_FANCM_Hef"/>
    <property type="match status" value="1"/>
</dbReference>
<keyword evidence="3" id="KW-0547">Nucleotide-binding</keyword>
<keyword evidence="5" id="KW-0378">Hydrolase</keyword>
<feature type="region of interest" description="Disordered" evidence="11">
    <location>
        <begin position="1154"/>
        <end position="1179"/>
    </location>
</feature>
<dbReference type="InterPro" id="IPR014001">
    <property type="entry name" value="Helicase_ATP-bd"/>
</dbReference>
<dbReference type="InterPro" id="IPR006935">
    <property type="entry name" value="Helicase/UvrB_N"/>
</dbReference>
<sequence length="1484" mass="165216">MSCTTTSTTTIGGAIIHQVEDEDDEFDWDAAVKEIDVACQRASSSASVFNSTFSRLSNQENKNVVSRLKPSGSSSGVCRQSTLDRFVQINPSVNNHWSSSNNNCNSNSNRRVVKKDFHVRNNNQNGDAVGGDGNYMENEKAVATYCEIDFEAAKTWIYPVNIPLRDYQFSITKTALFANTMVALPTGLGKTLIAAVVMYNYYRWFPEGKIIFTAPSRPLVMQQIEACHNIVGIPQEWTIDLTGQTSPDKRACLWKDKRVFFVTPQVLEKDIQSGTCLIKHIVCLVIDEAHRALGNYSYCVAIRELMDADLQFRILALTATPGSQQQAIQKIIDNLHISKLEYRSESDHDVITYVHSRKLELIKVPMGKDASEITDLLLEAGRHYLAKLASFGVVLNRDIQTLSPIDFLNTRDKLRQAPPADLFHTNIKDADGYLGVLISLSHIRKLLSSHGIKPAYEMLEAKLHDGYMKLTNRNEMIWKAKHLMEQNLSHGAPNPKLLKMIEILIDHFKTNDPKNSRVIIFSNFRGSVRDIMNSLSSIGESVKAAEFIGQSSGKTLKGQTQKIQQAVLQKFRAGGYNIIVATSIGEEGLDIMEVDLVICFDANVSSLRMIQRMGRTGRKNDGRVVVLACEGAEIKAYLRKQANSKVVKRHMHNGGMNSFDFHLSPRMIPHICKPEVQYVEFSIEKFVPRGKKVKDDSVDDHTFKARLSDAEAELIAKYFCSSGKCTWKPSLIAFPHFQAFPSRVHNVMHSFRTRMLIGGMQHVQAQSFFMDNKPLPDEIQVLPKTSSSQCLGAETHTHDARSEKDAIIFPNARRKFSDFEAFDTVISTEKHYISDSPRHDVPTHSFLFGAAYVSVKSCGTVSIASVPSLSFVHDAPLSKSTEYTTELLNNVKHSFSPSRASSGYDRIMRSEANLRSPAKAKAIYNCHMSTSVMCNSEAHEEPLLHEVENNAPTPSPPKRSCTNFEVIVVETPASTRRNIPIGFANESTSNTKDMEMSPRLTNMVEEGVVPESPLGEIGDHLSNEHTRSEHVNCGSVPICSREVHGNECQDSKLQSADLPNCESRRKLLFPGHTSVAFCSTLPMKELNLEKTDNVKQCSTAGAIGHVTDSPINVDRHSPSVQIHSCLSARGNTSGSPINVETRTPLSNLTNSCSSDWRMSSGEASKNTQKPPKFKRLRKYGESTKRISSNIMEDDSSGPISNLIRSTTRRNPVKHIKAKRKMGSQVKAFIDEEAEVSSDAEVSDDEEEDKDNNSNDDSFIDDRINLTVETTQAEAIRGDMMAIYRRSLLSQSPMECPPCCSTDLNPGSMQCGAEIDEIGSCSAGKISHPLQTPQKGLRSANQSSMKSSNLCQMELDGISRVCMPSETSAAPREERQIENRKRKLSFHQIGYDFGTSLQPQCLFQSEDKGETNLLCQPKNSELSGDVFNDDQFYEGLDLDALEAQATRLLRHKSDLSMDRKQWVTPAPLTEKNPDISNSPSFDLGI</sequence>
<dbReference type="InterPro" id="IPR001650">
    <property type="entry name" value="Helicase_C-like"/>
</dbReference>
<dbReference type="InterPro" id="IPR027417">
    <property type="entry name" value="P-loop_NTPase"/>
</dbReference>
<comment type="subcellular location">
    <subcellularLocation>
        <location evidence="1">Nucleus</location>
    </subcellularLocation>
</comment>
<dbReference type="GO" id="GO:0036297">
    <property type="term" value="P:interstrand cross-link repair"/>
    <property type="evidence" value="ECO:0007669"/>
    <property type="project" value="TreeGrafter"/>
</dbReference>
<dbReference type="FunCoup" id="A0A2G5DVJ1">
    <property type="interactions" value="50"/>
</dbReference>
<dbReference type="PANTHER" id="PTHR14025">
    <property type="entry name" value="FANCONI ANEMIA GROUP M FANCM FAMILY MEMBER"/>
    <property type="match status" value="1"/>
</dbReference>
<dbReference type="EMBL" id="KZ305031">
    <property type="protein sequence ID" value="PIA47287.1"/>
    <property type="molecule type" value="Genomic_DNA"/>
</dbReference>
<keyword evidence="9" id="KW-0234">DNA repair</keyword>
<feature type="compositionally biased region" description="Polar residues" evidence="11">
    <location>
        <begin position="1154"/>
        <end position="1169"/>
    </location>
</feature>
<feature type="domain" description="Helicase ATP-binding" evidence="12">
    <location>
        <begin position="171"/>
        <end position="339"/>
    </location>
</feature>
<dbReference type="InterPro" id="IPR044749">
    <property type="entry name" value="FANCM_DEXDc"/>
</dbReference>
<dbReference type="PROSITE" id="PS51194">
    <property type="entry name" value="HELICASE_CTER"/>
    <property type="match status" value="1"/>
</dbReference>
<evidence type="ECO:0000256" key="5">
    <source>
        <dbReference type="ARBA" id="ARBA00022801"/>
    </source>
</evidence>
<dbReference type="GO" id="GO:0000400">
    <property type="term" value="F:four-way junction DNA binding"/>
    <property type="evidence" value="ECO:0007669"/>
    <property type="project" value="TreeGrafter"/>
</dbReference>
<evidence type="ECO:0000256" key="1">
    <source>
        <dbReference type="ARBA" id="ARBA00004123"/>
    </source>
</evidence>
<keyword evidence="15" id="KW-1185">Reference proteome</keyword>
<evidence type="ECO:0000256" key="9">
    <source>
        <dbReference type="ARBA" id="ARBA00023204"/>
    </source>
</evidence>
<evidence type="ECO:0000256" key="3">
    <source>
        <dbReference type="ARBA" id="ARBA00022741"/>
    </source>
</evidence>
<feature type="compositionally biased region" description="Polar residues" evidence="11">
    <location>
        <begin position="1473"/>
        <end position="1484"/>
    </location>
</feature>
<keyword evidence="4" id="KW-0227">DNA damage</keyword>
<evidence type="ECO:0000256" key="2">
    <source>
        <dbReference type="ARBA" id="ARBA00009889"/>
    </source>
</evidence>
<evidence type="ECO:0000256" key="6">
    <source>
        <dbReference type="ARBA" id="ARBA00022806"/>
    </source>
</evidence>
<gene>
    <name evidence="14" type="ORF">AQUCO_01400156v1</name>
</gene>
<dbReference type="InterPro" id="IPR039686">
    <property type="entry name" value="FANCM/Mph1-like_ID"/>
</dbReference>
<feature type="domain" description="Helicase C-terminal" evidence="13">
    <location>
        <begin position="500"/>
        <end position="662"/>
    </location>
</feature>
<evidence type="ECO:0000259" key="13">
    <source>
        <dbReference type="PROSITE" id="PS51194"/>
    </source>
</evidence>
<organism evidence="14 15">
    <name type="scientific">Aquilegia coerulea</name>
    <name type="common">Rocky mountain columbine</name>
    <dbReference type="NCBI Taxonomy" id="218851"/>
    <lineage>
        <taxon>Eukaryota</taxon>
        <taxon>Viridiplantae</taxon>
        <taxon>Streptophyta</taxon>
        <taxon>Embryophyta</taxon>
        <taxon>Tracheophyta</taxon>
        <taxon>Spermatophyta</taxon>
        <taxon>Magnoliopsida</taxon>
        <taxon>Ranunculales</taxon>
        <taxon>Ranunculaceae</taxon>
        <taxon>Thalictroideae</taxon>
        <taxon>Aquilegia</taxon>
    </lineage>
</organism>
<dbReference type="CDD" id="cd18033">
    <property type="entry name" value="DEXDc_FANCM"/>
    <property type="match status" value="1"/>
</dbReference>
<evidence type="ECO:0000313" key="15">
    <source>
        <dbReference type="Proteomes" id="UP000230069"/>
    </source>
</evidence>
<dbReference type="GO" id="GO:0009378">
    <property type="term" value="F:four-way junction helicase activity"/>
    <property type="evidence" value="ECO:0007669"/>
    <property type="project" value="TreeGrafter"/>
</dbReference>
<reference evidence="14 15" key="1">
    <citation type="submission" date="2017-09" db="EMBL/GenBank/DDBJ databases">
        <title>WGS assembly of Aquilegia coerulea Goldsmith.</title>
        <authorList>
            <person name="Hodges S."/>
            <person name="Kramer E."/>
            <person name="Nordborg M."/>
            <person name="Tomkins J."/>
            <person name="Borevitz J."/>
            <person name="Derieg N."/>
            <person name="Yan J."/>
            <person name="Mihaltcheva S."/>
            <person name="Hayes R.D."/>
            <person name="Rokhsar D."/>
        </authorList>
    </citation>
    <scope>NUCLEOTIDE SEQUENCE [LARGE SCALE GENOMIC DNA]</scope>
    <source>
        <strain evidence="15">cv. Goldsmith</strain>
    </source>
</reference>
<dbReference type="PROSITE" id="PS51192">
    <property type="entry name" value="HELICASE_ATP_BIND_1"/>
    <property type="match status" value="1"/>
</dbReference>
<dbReference type="GO" id="GO:0016787">
    <property type="term" value="F:hydrolase activity"/>
    <property type="evidence" value="ECO:0007669"/>
    <property type="project" value="UniProtKB-KW"/>
</dbReference>
<feature type="region of interest" description="Disordered" evidence="11">
    <location>
        <begin position="1230"/>
        <end position="1258"/>
    </location>
</feature>
<dbReference type="CDD" id="cd12091">
    <property type="entry name" value="FANCM_ID"/>
    <property type="match status" value="1"/>
</dbReference>
<evidence type="ECO:0000256" key="7">
    <source>
        <dbReference type="ARBA" id="ARBA00022840"/>
    </source>
</evidence>
<evidence type="ECO:0000256" key="8">
    <source>
        <dbReference type="ARBA" id="ARBA00023125"/>
    </source>
</evidence>
<protein>
    <submittedName>
        <fullName evidence="14">Uncharacterized protein</fullName>
    </submittedName>
</protein>
<keyword evidence="8" id="KW-0238">DNA-binding</keyword>
<keyword evidence="6" id="KW-0347">Helicase</keyword>
<evidence type="ECO:0000256" key="10">
    <source>
        <dbReference type="ARBA" id="ARBA00023242"/>
    </source>
</evidence>
<dbReference type="GO" id="GO:0045003">
    <property type="term" value="P:double-strand break repair via synthesis-dependent strand annealing"/>
    <property type="evidence" value="ECO:0007669"/>
    <property type="project" value="TreeGrafter"/>
</dbReference>
<evidence type="ECO:0000313" key="14">
    <source>
        <dbReference type="EMBL" id="PIA47287.1"/>
    </source>
</evidence>
<dbReference type="Proteomes" id="UP000230069">
    <property type="component" value="Unassembled WGS sequence"/>
</dbReference>
<dbReference type="STRING" id="218851.A0A2G5DVJ1"/>
<feature type="region of interest" description="Disordered" evidence="11">
    <location>
        <begin position="1463"/>
        <end position="1484"/>
    </location>
</feature>
<dbReference type="Pfam" id="PF04851">
    <property type="entry name" value="ResIII"/>
    <property type="match status" value="1"/>
</dbReference>
<keyword evidence="7" id="KW-0067">ATP-binding</keyword>
<evidence type="ECO:0000256" key="11">
    <source>
        <dbReference type="SAM" id="MobiDB-lite"/>
    </source>
</evidence>
<dbReference type="GO" id="GO:0005524">
    <property type="term" value="F:ATP binding"/>
    <property type="evidence" value="ECO:0007669"/>
    <property type="project" value="UniProtKB-KW"/>
</dbReference>
<dbReference type="SMART" id="SM00487">
    <property type="entry name" value="DEXDc"/>
    <property type="match status" value="1"/>
</dbReference>
<dbReference type="Gene3D" id="3.40.50.300">
    <property type="entry name" value="P-loop containing nucleotide triphosphate hydrolases"/>
    <property type="match status" value="2"/>
</dbReference>
<evidence type="ECO:0000259" key="12">
    <source>
        <dbReference type="PROSITE" id="PS51192"/>
    </source>
</evidence>
<dbReference type="PANTHER" id="PTHR14025:SF20">
    <property type="entry name" value="FANCONI ANEMIA GROUP M PROTEIN"/>
    <property type="match status" value="1"/>
</dbReference>
<dbReference type="FunFam" id="3.40.50.300:FF:001992">
    <property type="entry name" value="ATP-dependent RNA helicase, putative"/>
    <property type="match status" value="1"/>
</dbReference>
<dbReference type="SUPFAM" id="SSF52540">
    <property type="entry name" value="P-loop containing nucleoside triphosphate hydrolases"/>
    <property type="match status" value="1"/>
</dbReference>
<evidence type="ECO:0000256" key="4">
    <source>
        <dbReference type="ARBA" id="ARBA00022763"/>
    </source>
</evidence>
<dbReference type="OrthoDB" id="6513042at2759"/>
<comment type="similarity">
    <text evidence="2">Belongs to the DEAD box helicase family. DEAH subfamily. FANCM sub-subfamily.</text>
</comment>
<name>A0A2G5DVJ1_AQUCA</name>
<feature type="compositionally biased region" description="Acidic residues" evidence="11">
    <location>
        <begin position="1230"/>
        <end position="1249"/>
    </location>
</feature>
<dbReference type="GO" id="GO:0043138">
    <property type="term" value="F:3'-5' DNA helicase activity"/>
    <property type="evidence" value="ECO:0007669"/>
    <property type="project" value="InterPro"/>
</dbReference>
<dbReference type="InParanoid" id="A0A2G5DVJ1"/>
<dbReference type="FunFam" id="3.40.50.300:FF:000861">
    <property type="entry name" value="Fanconi anemia, complementation group M"/>
    <property type="match status" value="1"/>
</dbReference>
<keyword evidence="10" id="KW-0539">Nucleus</keyword>
<accession>A0A2G5DVJ1</accession>
<proteinExistence type="inferred from homology"/>
<dbReference type="GO" id="GO:0005634">
    <property type="term" value="C:nucleus"/>
    <property type="evidence" value="ECO:0007669"/>
    <property type="project" value="UniProtKB-SubCell"/>
</dbReference>